<dbReference type="AlphaFoldDB" id="A0AA90N9B7"/>
<dbReference type="RefSeq" id="WP_305110629.1">
    <property type="nucleotide sequence ID" value="NZ_JAUTIX010000002.1"/>
</dbReference>
<name>A0AA90N9B7_9ACTN</name>
<comment type="caution">
    <text evidence="2">The sequence shown here is derived from an EMBL/GenBank/DDBJ whole genome shotgun (WGS) entry which is preliminary data.</text>
</comment>
<evidence type="ECO:0000256" key="1">
    <source>
        <dbReference type="SAM" id="MobiDB-lite"/>
    </source>
</evidence>
<evidence type="ECO:0008006" key="4">
    <source>
        <dbReference type="Google" id="ProtNLM"/>
    </source>
</evidence>
<dbReference type="Proteomes" id="UP001178281">
    <property type="component" value="Unassembled WGS sequence"/>
</dbReference>
<sequence length="115" mass="11888">MTNPGDARDSAPNDAPVGAPGDAPIDAEIVDLPAAPVAPTRADVTGYTEGGVPTFDHVREVIERRTATAIGGEELAHGTAAGQDAERAFAEREKAAKAKLDEIRASLRASSPEKD</sequence>
<protein>
    <recommendedName>
        <fullName evidence="4">PspA domain-containing protein</fullName>
    </recommendedName>
</protein>
<organism evidence="2 3">
    <name type="scientific">Tsukamurella strandjordii</name>
    <dbReference type="NCBI Taxonomy" id="147577"/>
    <lineage>
        <taxon>Bacteria</taxon>
        <taxon>Bacillati</taxon>
        <taxon>Actinomycetota</taxon>
        <taxon>Actinomycetes</taxon>
        <taxon>Mycobacteriales</taxon>
        <taxon>Tsukamurellaceae</taxon>
        <taxon>Tsukamurella</taxon>
    </lineage>
</organism>
<feature type="compositionally biased region" description="Basic and acidic residues" evidence="1">
    <location>
        <begin position="1"/>
        <end position="11"/>
    </location>
</feature>
<proteinExistence type="predicted"/>
<reference evidence="2" key="1">
    <citation type="submission" date="2023-08" db="EMBL/GenBank/DDBJ databases">
        <title>The draft genome of Tsukamurella strandjordii strain 050030.</title>
        <authorList>
            <person name="Zhao F."/>
            <person name="Feng Y."/>
            <person name="Zong Z."/>
        </authorList>
    </citation>
    <scope>NUCLEOTIDE SEQUENCE</scope>
    <source>
        <strain evidence="2">050030</strain>
    </source>
</reference>
<dbReference type="EMBL" id="JAUTIX010000002">
    <property type="protein sequence ID" value="MDP0397413.1"/>
    <property type="molecule type" value="Genomic_DNA"/>
</dbReference>
<keyword evidence="3" id="KW-1185">Reference proteome</keyword>
<gene>
    <name evidence="2" type="ORF">Q7X28_05690</name>
</gene>
<evidence type="ECO:0000313" key="3">
    <source>
        <dbReference type="Proteomes" id="UP001178281"/>
    </source>
</evidence>
<evidence type="ECO:0000313" key="2">
    <source>
        <dbReference type="EMBL" id="MDP0397413.1"/>
    </source>
</evidence>
<feature type="region of interest" description="Disordered" evidence="1">
    <location>
        <begin position="1"/>
        <end position="26"/>
    </location>
</feature>
<accession>A0AA90N9B7</accession>